<feature type="chain" id="PRO_5046313201" evidence="1">
    <location>
        <begin position="31"/>
        <end position="224"/>
    </location>
</feature>
<gene>
    <name evidence="2" type="primary">spoIIR</name>
    <name evidence="2" type="ORF">QYF49_00810</name>
</gene>
<name>A0ABT8E0Y9_9BACL</name>
<dbReference type="EMBL" id="JAUHLN010000001">
    <property type="protein sequence ID" value="MDN4071571.1"/>
    <property type="molecule type" value="Genomic_DNA"/>
</dbReference>
<sequence>MNRSKKSLMTILFLSLIAMLLFFETQTKVANATMNASVKIPSDAIRLRILANSDADKDQTLKRRIRDKVNQQITTWVGGLDSHDQAEKVIRKHLPEVENVVKSYLKDAGLDIPYKVQFNNDVAFPTKMYGNYIYPAGKYEAVLITLGKGEGANWWCVLFPPLCFLDFENGDAVKADQKNVKEVASASEQEAPAMQKPDEETVHVKFFLADLFTTIADKIGGLFS</sequence>
<dbReference type="InterPro" id="IPR014202">
    <property type="entry name" value="Spore_II_R"/>
</dbReference>
<dbReference type="Pfam" id="PF09551">
    <property type="entry name" value="Spore_II_R"/>
    <property type="match status" value="1"/>
</dbReference>
<reference evidence="2" key="1">
    <citation type="submission" date="2023-06" db="EMBL/GenBank/DDBJ databases">
        <title>Draft Genome Sequences of Representative Paenibacillus Polymyxa, Bacillus cereus, Fictibacillus sp., and Brevibacillus agri Strains Isolated from Amazonian Dark Earth.</title>
        <authorList>
            <person name="Pellegrinetti T.A."/>
            <person name="Cunha I.C.M."/>
            <person name="Chaves M.G."/>
            <person name="Freitas A.S."/>
            <person name="Silva A.V.R."/>
            <person name="Tsai S.M."/>
            <person name="Mendes L.W."/>
        </authorList>
    </citation>
    <scope>NUCLEOTIDE SEQUENCE</scope>
    <source>
        <strain evidence="2">CENA-BCM004</strain>
    </source>
</reference>
<comment type="caution">
    <text evidence="2">The sequence shown here is derived from an EMBL/GenBank/DDBJ whole genome shotgun (WGS) entry which is preliminary data.</text>
</comment>
<evidence type="ECO:0000313" key="2">
    <source>
        <dbReference type="EMBL" id="MDN4071571.1"/>
    </source>
</evidence>
<keyword evidence="1" id="KW-0732">Signal</keyword>
<accession>A0ABT8E0Y9</accession>
<proteinExistence type="predicted"/>
<evidence type="ECO:0000313" key="3">
    <source>
        <dbReference type="Proteomes" id="UP001168694"/>
    </source>
</evidence>
<evidence type="ECO:0000256" key="1">
    <source>
        <dbReference type="SAM" id="SignalP"/>
    </source>
</evidence>
<dbReference type="RefSeq" id="WP_290397743.1">
    <property type="nucleotide sequence ID" value="NZ_JAUHLN010000001.1"/>
</dbReference>
<feature type="signal peptide" evidence="1">
    <location>
        <begin position="1"/>
        <end position="30"/>
    </location>
</feature>
<dbReference type="Proteomes" id="UP001168694">
    <property type="component" value="Unassembled WGS sequence"/>
</dbReference>
<keyword evidence="3" id="KW-1185">Reference proteome</keyword>
<dbReference type="NCBIfam" id="TIGR02837">
    <property type="entry name" value="spore_II_R"/>
    <property type="match status" value="1"/>
</dbReference>
<organism evidence="2 3">
    <name type="scientific">Fictibacillus terranigra</name>
    <dbReference type="NCBI Taxonomy" id="3058424"/>
    <lineage>
        <taxon>Bacteria</taxon>
        <taxon>Bacillati</taxon>
        <taxon>Bacillota</taxon>
        <taxon>Bacilli</taxon>
        <taxon>Bacillales</taxon>
        <taxon>Fictibacillaceae</taxon>
        <taxon>Fictibacillus</taxon>
    </lineage>
</organism>
<protein>
    <submittedName>
        <fullName evidence="2">Stage II sporulation protein R</fullName>
    </submittedName>
</protein>